<dbReference type="Proteomes" id="UP000201640">
    <property type="component" value="Segment"/>
</dbReference>
<sequence>MIQHNNNNMSKTNKSSNKNKAVLAVKISNLIDHGRVEITTKKELEKYSIGSLISYINIRDEFKQGGFVTKITNEYFVYLTPDFETKYRIKFENIKKMWIGDVYKVNNDLVSLVKAKQSKTNFPIKIGKVIVYYASDNFDVKRFKNTKKYTTMFKWYEIFGENN</sequence>
<evidence type="ECO:0000313" key="1">
    <source>
        <dbReference type="EMBL" id="AGC02439.1"/>
    </source>
</evidence>
<accession>L7RCT7</accession>
<protein>
    <submittedName>
        <fullName evidence="1">Uncharacterized protein</fullName>
    </submittedName>
</protein>
<dbReference type="RefSeq" id="YP_007354875.1">
    <property type="nucleotide sequence ID" value="NC_020104.1"/>
</dbReference>
<organism evidence="1 2">
    <name type="scientific">Acanthamoeba polyphaga moumouvirus</name>
    <dbReference type="NCBI Taxonomy" id="1269028"/>
    <lineage>
        <taxon>Viruses</taxon>
        <taxon>Varidnaviria</taxon>
        <taxon>Bamfordvirae</taxon>
        <taxon>Nucleocytoviricota</taxon>
        <taxon>Megaviricetes</taxon>
        <taxon>Imitervirales</taxon>
        <taxon>Mimiviridae</taxon>
        <taxon>Megamimivirinae</taxon>
        <taxon>Moumouvirus</taxon>
    </lineage>
</organism>
<proteinExistence type="predicted"/>
<evidence type="ECO:0000313" key="2">
    <source>
        <dbReference type="Proteomes" id="UP000201640"/>
    </source>
</evidence>
<dbReference type="OrthoDB" id="21699at10239"/>
<dbReference type="KEGG" id="vg:14446178"/>
<name>L7RCT7_9VIRU</name>
<dbReference type="EMBL" id="JX962719">
    <property type="protein sequence ID" value="AGC02439.1"/>
    <property type="molecule type" value="Genomic_DNA"/>
</dbReference>
<reference evidence="1 2" key="1">
    <citation type="journal article" date="2012" name="Genome Biol. Evol.">
        <title>Related Giant Viruses in Distant Locations and Different Habitats: Acanthamoeba polyphaga moumouvirus Represents a Third Lineage of the Mimiviridae That Is Close to the Megavirus Lineage.</title>
        <authorList>
            <person name="Yoosuf N."/>
            <person name="Yutin N."/>
            <person name="Colson P."/>
            <person name="Shabalina S.A."/>
            <person name="Pagnier I."/>
            <person name="Robert C."/>
            <person name="Azza S."/>
            <person name="Klose T."/>
            <person name="Wong J."/>
            <person name="Rossmann M.G."/>
            <person name="La Scola B."/>
            <person name="Raoult D."/>
            <person name="Koonin E.V."/>
        </authorList>
    </citation>
    <scope>NUCLEOTIDE SEQUENCE [LARGE SCALE GENOMIC DNA]</scope>
    <source>
        <strain evidence="1 2">M10A</strain>
    </source>
</reference>
<dbReference type="GeneID" id="14446178"/>
<keyword evidence="2" id="KW-1185">Reference proteome</keyword>
<gene>
    <name evidence="1" type="ORF">Moumou_00924</name>
</gene>